<protein>
    <recommendedName>
        <fullName evidence="9">Cytochrome b561 domain-containing protein</fullName>
    </recommendedName>
</protein>
<evidence type="ECO:0000256" key="3">
    <source>
        <dbReference type="ARBA" id="ARBA00022692"/>
    </source>
</evidence>
<evidence type="ECO:0000313" key="11">
    <source>
        <dbReference type="Proteomes" id="UP000028524"/>
    </source>
</evidence>
<dbReference type="OMA" id="KSPWIWA"/>
<keyword evidence="6 8" id="KW-0472">Membrane</keyword>
<evidence type="ECO:0000259" key="9">
    <source>
        <dbReference type="SMART" id="SM00665"/>
    </source>
</evidence>
<sequence length="310" mass="33490">MAGAEMFLMYEDGEGNVTVSNREGRGHTMPLLAEQDSTVLLDGSGVRDGRMIANIRYTNPGDFDLSGSSDWIMATRQGASLDSTDPNESIAVHDSHSAFSVDLAQALIPLDANPFIDLNDDGNGDSDEPAPPPGPGAVRTQDSNTNNDLILAHGVVLTIVFVVVYPVGSLLMPVLGRWYIHASWQMIGFSVMWAGFGIGYVVSRRLDIFFDQAHTRLGVLIVALLGIQPVLGILHHLQYRRRGSRGIFGYVHIWYGRALIILGMVNGGLGLQLAGGSNIYIIVYSVAAGISALAYTAYTVVKLLMNQENK</sequence>
<organism evidence="10 11">
    <name type="scientific">Stachybotrys chlorohalonatus (strain IBT 40285)</name>
    <dbReference type="NCBI Taxonomy" id="1283841"/>
    <lineage>
        <taxon>Eukaryota</taxon>
        <taxon>Fungi</taxon>
        <taxon>Dikarya</taxon>
        <taxon>Ascomycota</taxon>
        <taxon>Pezizomycotina</taxon>
        <taxon>Sordariomycetes</taxon>
        <taxon>Hypocreomycetidae</taxon>
        <taxon>Hypocreales</taxon>
        <taxon>Stachybotryaceae</taxon>
        <taxon>Stachybotrys</taxon>
    </lineage>
</organism>
<feature type="transmembrane region" description="Helical" evidence="8">
    <location>
        <begin position="184"/>
        <end position="203"/>
    </location>
</feature>
<dbReference type="InterPro" id="IPR006593">
    <property type="entry name" value="Cyt_b561/ferric_Rdtase_TM"/>
</dbReference>
<dbReference type="Gene3D" id="1.20.120.1770">
    <property type="match status" value="1"/>
</dbReference>
<dbReference type="PANTHER" id="PTHR47797:SF1">
    <property type="entry name" value="CYTOCHROME B561 DOMAIN-CONTAINING PROTEIN-RELATED"/>
    <property type="match status" value="1"/>
</dbReference>
<dbReference type="SUPFAM" id="SSF49344">
    <property type="entry name" value="CBD9-like"/>
    <property type="match status" value="1"/>
</dbReference>
<gene>
    <name evidence="10" type="ORF">S40285_03340</name>
</gene>
<dbReference type="EMBL" id="KL659308">
    <property type="protein sequence ID" value="KFA70074.1"/>
    <property type="molecule type" value="Genomic_DNA"/>
</dbReference>
<evidence type="ECO:0000256" key="4">
    <source>
        <dbReference type="ARBA" id="ARBA00022982"/>
    </source>
</evidence>
<keyword evidence="11" id="KW-1185">Reference proteome</keyword>
<keyword evidence="5 8" id="KW-1133">Transmembrane helix</keyword>
<evidence type="ECO:0000256" key="8">
    <source>
        <dbReference type="SAM" id="Phobius"/>
    </source>
</evidence>
<comment type="subcellular location">
    <subcellularLocation>
        <location evidence="1">Membrane</location>
    </subcellularLocation>
</comment>
<dbReference type="HOGENOM" id="CLU_031471_1_0_1"/>
<dbReference type="STRING" id="1283841.A0A084R1I9"/>
<dbReference type="InterPro" id="IPR018825">
    <property type="entry name" value="DUF2427"/>
</dbReference>
<dbReference type="PANTHER" id="PTHR47797">
    <property type="entry name" value="DEHYDROGENASE, PUTATIVE (AFU_ORTHOLOGUE AFUA_8G05805)-RELATED"/>
    <property type="match status" value="1"/>
</dbReference>
<evidence type="ECO:0000256" key="7">
    <source>
        <dbReference type="SAM" id="MobiDB-lite"/>
    </source>
</evidence>
<evidence type="ECO:0000256" key="6">
    <source>
        <dbReference type="ARBA" id="ARBA00023136"/>
    </source>
</evidence>
<dbReference type="InParanoid" id="A0A084R1I9"/>
<dbReference type="Gene3D" id="2.60.40.1210">
    <property type="entry name" value="Cellobiose dehydrogenase, cytochrome domain"/>
    <property type="match status" value="1"/>
</dbReference>
<keyword evidence="2" id="KW-0813">Transport</keyword>
<name>A0A084R1I9_STAC4</name>
<feature type="transmembrane region" description="Helical" evidence="8">
    <location>
        <begin position="254"/>
        <end position="273"/>
    </location>
</feature>
<dbReference type="Pfam" id="PF16010">
    <property type="entry name" value="CDH-cyt"/>
    <property type="match status" value="1"/>
</dbReference>
<evidence type="ECO:0000256" key="2">
    <source>
        <dbReference type="ARBA" id="ARBA00022448"/>
    </source>
</evidence>
<proteinExistence type="predicted"/>
<feature type="compositionally biased region" description="Acidic residues" evidence="7">
    <location>
        <begin position="118"/>
        <end position="128"/>
    </location>
</feature>
<keyword evidence="4" id="KW-0249">Electron transport</keyword>
<dbReference type="OrthoDB" id="19261at2759"/>
<reference evidence="10 11" key="1">
    <citation type="journal article" date="2014" name="BMC Genomics">
        <title>Comparative genome sequencing reveals chemotype-specific gene clusters in the toxigenic black mold Stachybotrys.</title>
        <authorList>
            <person name="Semeiks J."/>
            <person name="Borek D."/>
            <person name="Otwinowski Z."/>
            <person name="Grishin N.V."/>
        </authorList>
    </citation>
    <scope>NUCLEOTIDE SEQUENCE [LARGE SCALE GENOMIC DNA]</scope>
    <source>
        <strain evidence="10 11">IBT 40285</strain>
    </source>
</reference>
<dbReference type="InterPro" id="IPR015920">
    <property type="entry name" value="Cellobiose_DH-like_cyt"/>
</dbReference>
<evidence type="ECO:0000256" key="5">
    <source>
        <dbReference type="ARBA" id="ARBA00022989"/>
    </source>
</evidence>
<dbReference type="Pfam" id="PF10348">
    <property type="entry name" value="DUF2427"/>
    <property type="match status" value="1"/>
</dbReference>
<feature type="transmembrane region" description="Helical" evidence="8">
    <location>
        <begin position="149"/>
        <end position="172"/>
    </location>
</feature>
<feature type="domain" description="Cytochrome b561" evidence="9">
    <location>
        <begin position="152"/>
        <end position="271"/>
    </location>
</feature>
<dbReference type="SMART" id="SM00665">
    <property type="entry name" value="B561"/>
    <property type="match status" value="1"/>
</dbReference>
<feature type="region of interest" description="Disordered" evidence="7">
    <location>
        <begin position="118"/>
        <end position="142"/>
    </location>
</feature>
<feature type="transmembrane region" description="Helical" evidence="8">
    <location>
        <begin position="279"/>
        <end position="301"/>
    </location>
</feature>
<dbReference type="CDD" id="cd09630">
    <property type="entry name" value="CDH_like_cytochrome"/>
    <property type="match status" value="1"/>
</dbReference>
<accession>A0A084R1I9</accession>
<evidence type="ECO:0000313" key="10">
    <source>
        <dbReference type="EMBL" id="KFA70074.1"/>
    </source>
</evidence>
<dbReference type="GO" id="GO:0016020">
    <property type="term" value="C:membrane"/>
    <property type="evidence" value="ECO:0007669"/>
    <property type="project" value="UniProtKB-SubCell"/>
</dbReference>
<feature type="transmembrane region" description="Helical" evidence="8">
    <location>
        <begin position="215"/>
        <end position="234"/>
    </location>
</feature>
<dbReference type="CDD" id="cd08760">
    <property type="entry name" value="Cyt_b561_FRRS1_like"/>
    <property type="match status" value="1"/>
</dbReference>
<dbReference type="Proteomes" id="UP000028524">
    <property type="component" value="Unassembled WGS sequence"/>
</dbReference>
<evidence type="ECO:0000256" key="1">
    <source>
        <dbReference type="ARBA" id="ARBA00004370"/>
    </source>
</evidence>
<dbReference type="AlphaFoldDB" id="A0A084R1I9"/>
<keyword evidence="3 8" id="KW-0812">Transmembrane</keyword>